<accession>A0A9P1IK32</accession>
<comment type="caution">
    <text evidence="1">The sequence shown here is derived from an EMBL/GenBank/DDBJ whole genome shotgun (WGS) entry which is preliminary data.</text>
</comment>
<sequence>MPSKFKERLPNLYKDHGIADLTMGLYTKDANLDSVWNDISQEPLEFAQKYIGKDFMQEMRETSKGGYLYVIRLVKEFLKVFSDIENVMKESESVEITDMIDRIMKLGRNIGFKDSLIHELTMSSIPTPGTSKTTDPFISLKAFAYLFTLLPLEWSHMRKEYFLFPGGSVLYETVICRLIWITLHCIVDSIRFHFEIKIDKNNVIKAISSKNPALRPKKLPKMDIPIVEQRQPLLQTPQIKTSDVPPNISLTTFPSKSKSNPNPTIFNTIPKTQHIYAESFLQVSKKEFCRTSSNNSLIYSLINDANPNINLIIHPDLATMLPSATKIFFENYLQKIAAKLKNTISCGEVKYLTEKTMNITKKPYIFEMNENVNIRFHQKLGTLVHMLARTILNTEEFEAAPEMFEIFAPIFTVGRSEYIFSTNKTTSIFSHG</sequence>
<reference evidence="1" key="1">
    <citation type="submission" date="2022-11" db="EMBL/GenBank/DDBJ databases">
        <authorList>
            <person name="Kikuchi T."/>
        </authorList>
    </citation>
    <scope>NUCLEOTIDE SEQUENCE</scope>
    <source>
        <strain evidence="1">PS1010</strain>
    </source>
</reference>
<protein>
    <submittedName>
        <fullName evidence="1">Uncharacterized protein</fullName>
    </submittedName>
</protein>
<name>A0A9P1IK32_9PELO</name>
<keyword evidence="2" id="KW-1185">Reference proteome</keyword>
<proteinExistence type="predicted"/>
<evidence type="ECO:0000313" key="1">
    <source>
        <dbReference type="EMBL" id="CAI5446328.1"/>
    </source>
</evidence>
<dbReference type="AlphaFoldDB" id="A0A9P1IK32"/>
<organism evidence="1 2">
    <name type="scientific">Caenorhabditis angaria</name>
    <dbReference type="NCBI Taxonomy" id="860376"/>
    <lineage>
        <taxon>Eukaryota</taxon>
        <taxon>Metazoa</taxon>
        <taxon>Ecdysozoa</taxon>
        <taxon>Nematoda</taxon>
        <taxon>Chromadorea</taxon>
        <taxon>Rhabditida</taxon>
        <taxon>Rhabditina</taxon>
        <taxon>Rhabditomorpha</taxon>
        <taxon>Rhabditoidea</taxon>
        <taxon>Rhabditidae</taxon>
        <taxon>Peloderinae</taxon>
        <taxon>Caenorhabditis</taxon>
    </lineage>
</organism>
<evidence type="ECO:0000313" key="2">
    <source>
        <dbReference type="Proteomes" id="UP001152747"/>
    </source>
</evidence>
<gene>
    <name evidence="1" type="ORF">CAMP_LOCUS8965</name>
</gene>
<dbReference type="Proteomes" id="UP001152747">
    <property type="component" value="Unassembled WGS sequence"/>
</dbReference>
<dbReference type="EMBL" id="CANHGI010000003">
    <property type="protein sequence ID" value="CAI5446328.1"/>
    <property type="molecule type" value="Genomic_DNA"/>
</dbReference>